<proteinExistence type="predicted"/>
<accession>A0A418WEW9</accession>
<dbReference type="OrthoDB" id="9805123at2"/>
<evidence type="ECO:0000313" key="3">
    <source>
        <dbReference type="EMBL" id="RJF88544.1"/>
    </source>
</evidence>
<dbReference type="AlphaFoldDB" id="A0A418WEW9"/>
<dbReference type="InterPro" id="IPR022742">
    <property type="entry name" value="Hydrolase_4"/>
</dbReference>
<evidence type="ECO:0000256" key="1">
    <source>
        <dbReference type="ARBA" id="ARBA00022801"/>
    </source>
</evidence>
<evidence type="ECO:0000313" key="4">
    <source>
        <dbReference type="Proteomes" id="UP000284605"/>
    </source>
</evidence>
<evidence type="ECO:0000259" key="2">
    <source>
        <dbReference type="Pfam" id="PF12146"/>
    </source>
</evidence>
<reference evidence="3 4" key="1">
    <citation type="submission" date="2018-09" db="EMBL/GenBank/DDBJ databases">
        <authorList>
            <person name="Zhu H."/>
        </authorList>
    </citation>
    <scope>NUCLEOTIDE SEQUENCE [LARGE SCALE GENOMIC DNA]</scope>
    <source>
        <strain evidence="3 4">K1W22B-8</strain>
    </source>
</reference>
<keyword evidence="1 3" id="KW-0378">Hydrolase</keyword>
<dbReference type="InterPro" id="IPR050261">
    <property type="entry name" value="FrsA_esterase"/>
</dbReference>
<dbReference type="RefSeq" id="WP_119779179.1">
    <property type="nucleotide sequence ID" value="NZ_QYUK01000011.1"/>
</dbReference>
<dbReference type="SUPFAM" id="SSF53474">
    <property type="entry name" value="alpha/beta-Hydrolases"/>
    <property type="match status" value="1"/>
</dbReference>
<comment type="caution">
    <text evidence="3">The sequence shown here is derived from an EMBL/GenBank/DDBJ whole genome shotgun (WGS) entry which is preliminary data.</text>
</comment>
<keyword evidence="4" id="KW-1185">Reference proteome</keyword>
<dbReference type="GO" id="GO:0052689">
    <property type="term" value="F:carboxylic ester hydrolase activity"/>
    <property type="evidence" value="ECO:0007669"/>
    <property type="project" value="UniProtKB-ARBA"/>
</dbReference>
<dbReference type="Gene3D" id="3.40.50.1820">
    <property type="entry name" value="alpha/beta hydrolase"/>
    <property type="match status" value="1"/>
</dbReference>
<organism evidence="3 4">
    <name type="scientific">Oleomonas cavernae</name>
    <dbReference type="NCBI Taxonomy" id="2320859"/>
    <lineage>
        <taxon>Bacteria</taxon>
        <taxon>Pseudomonadati</taxon>
        <taxon>Pseudomonadota</taxon>
        <taxon>Alphaproteobacteria</taxon>
        <taxon>Acetobacterales</taxon>
        <taxon>Acetobacteraceae</taxon>
        <taxon>Oleomonas</taxon>
    </lineage>
</organism>
<sequence length="305" mass="32963">MTTRTNFPSGADQCAAWLTLPQGEGPHPVVLLVHGGGATHDMALGQYERWFSAAGLAVVAFDFRHLGESGGEPRQLMNLRRYLEDIEAALAFIRTRPELDARRIALWGTSFGASHVVATAARRRDIAAAVVQCPILQGRAPALSAGLGPLLRMTGPILSDLLRAALGLGRRYVQLVGRPGDLAFVTAAGALEGWHSVMPAGYRFDNRVPAASGLGLLFYDAAAMARRVTCPLLVCVSDQEELMDPAIAARVARAAPRGIARHYPAGHFSVYHPPLVERIVKDQIEFLTEHLRPGHKRLHGVHESS</sequence>
<dbReference type="PANTHER" id="PTHR22946:SF9">
    <property type="entry name" value="POLYKETIDE TRANSFERASE AF380"/>
    <property type="match status" value="1"/>
</dbReference>
<name>A0A418WEW9_9PROT</name>
<dbReference type="PANTHER" id="PTHR22946">
    <property type="entry name" value="DIENELACTONE HYDROLASE DOMAIN-CONTAINING PROTEIN-RELATED"/>
    <property type="match status" value="1"/>
</dbReference>
<dbReference type="Proteomes" id="UP000284605">
    <property type="component" value="Unassembled WGS sequence"/>
</dbReference>
<dbReference type="EMBL" id="QYUK01000011">
    <property type="protein sequence ID" value="RJF88544.1"/>
    <property type="molecule type" value="Genomic_DNA"/>
</dbReference>
<feature type="domain" description="Serine aminopeptidase S33" evidence="2">
    <location>
        <begin position="26"/>
        <end position="257"/>
    </location>
</feature>
<dbReference type="InterPro" id="IPR029058">
    <property type="entry name" value="AB_hydrolase_fold"/>
</dbReference>
<protein>
    <submittedName>
        <fullName evidence="3">Alpha/beta hydrolase</fullName>
    </submittedName>
</protein>
<dbReference type="Pfam" id="PF12146">
    <property type="entry name" value="Hydrolase_4"/>
    <property type="match status" value="1"/>
</dbReference>
<gene>
    <name evidence="3" type="ORF">D3874_17300</name>
</gene>